<reference evidence="4 5" key="1">
    <citation type="submission" date="2016-10" db="EMBL/GenBank/DDBJ databases">
        <authorList>
            <person name="de Groot N.N."/>
        </authorList>
    </citation>
    <scope>NUCLEOTIDE SEQUENCE [LARGE SCALE GENOMIC DNA]</scope>
    <source>
        <strain evidence="3 4">AR67</strain>
        <strain evidence="2 5">KH2T6</strain>
    </source>
</reference>
<evidence type="ECO:0000313" key="5">
    <source>
        <dbReference type="Proteomes" id="UP000186015"/>
    </source>
</evidence>
<gene>
    <name evidence="3" type="ORF">SAMN02910406_00392</name>
    <name evidence="2" type="ORF">SAMN05216469_10369</name>
</gene>
<sequence length="167" mass="19371">MSEQYVRQYTRIDEVREIVDTLLKQIKDEEQKRCAYIHLYGVGLMAATIAIKQGYSREMAELAETAGILHDLYCYIYPDEDTADHAHKCAEYAMNEILSGIRGFSDEDKRLIYGGIYNHSDKDVTGDSFDEIIKDADALQHSLRNPCEDHFFQKERTQQALRRLLNK</sequence>
<dbReference type="EMBL" id="FOAT01000003">
    <property type="protein sequence ID" value="SEK53039.1"/>
    <property type="molecule type" value="Genomic_DNA"/>
</dbReference>
<evidence type="ECO:0000313" key="2">
    <source>
        <dbReference type="EMBL" id="SEK53039.1"/>
    </source>
</evidence>
<dbReference type="AlphaFoldDB" id="A0A1H7HS04"/>
<organism evidence="2 5">
    <name type="scientific">Ruminococcus albus</name>
    <dbReference type="NCBI Taxonomy" id="1264"/>
    <lineage>
        <taxon>Bacteria</taxon>
        <taxon>Bacillati</taxon>
        <taxon>Bacillota</taxon>
        <taxon>Clostridia</taxon>
        <taxon>Eubacteriales</taxon>
        <taxon>Oscillospiraceae</taxon>
        <taxon>Ruminococcus</taxon>
    </lineage>
</organism>
<dbReference type="OrthoDB" id="1767989at2"/>
<dbReference type="InterPro" id="IPR003607">
    <property type="entry name" value="HD/PDEase_dom"/>
</dbReference>
<evidence type="ECO:0000313" key="3">
    <source>
        <dbReference type="EMBL" id="SFB73457.1"/>
    </source>
</evidence>
<dbReference type="CDD" id="cd00077">
    <property type="entry name" value="HDc"/>
    <property type="match status" value="1"/>
</dbReference>
<feature type="domain" description="HD" evidence="1">
    <location>
        <begin position="36"/>
        <end position="140"/>
    </location>
</feature>
<dbReference type="EMBL" id="FOKQ01000002">
    <property type="protein sequence ID" value="SFB73457.1"/>
    <property type="molecule type" value="Genomic_DNA"/>
</dbReference>
<dbReference type="Proteomes" id="UP000186015">
    <property type="component" value="Unassembled WGS sequence"/>
</dbReference>
<dbReference type="RefSeq" id="WP_074830347.1">
    <property type="nucleotide sequence ID" value="NZ_FOAT01000003.1"/>
</dbReference>
<evidence type="ECO:0000259" key="1">
    <source>
        <dbReference type="Pfam" id="PF01966"/>
    </source>
</evidence>
<dbReference type="Pfam" id="PF01966">
    <property type="entry name" value="HD"/>
    <property type="match status" value="1"/>
</dbReference>
<proteinExistence type="predicted"/>
<dbReference type="SUPFAM" id="SSF109604">
    <property type="entry name" value="HD-domain/PDEase-like"/>
    <property type="match status" value="1"/>
</dbReference>
<name>A0A1H7HS04_RUMAL</name>
<protein>
    <submittedName>
        <fullName evidence="2">HD domain-containing protein</fullName>
    </submittedName>
</protein>
<accession>A0A1H7HS04</accession>
<dbReference type="Proteomes" id="UP000182192">
    <property type="component" value="Unassembled WGS sequence"/>
</dbReference>
<dbReference type="Gene3D" id="1.10.3210.10">
    <property type="entry name" value="Hypothetical protein af1432"/>
    <property type="match status" value="1"/>
</dbReference>
<dbReference type="InterPro" id="IPR006674">
    <property type="entry name" value="HD_domain"/>
</dbReference>
<evidence type="ECO:0000313" key="4">
    <source>
        <dbReference type="Proteomes" id="UP000182192"/>
    </source>
</evidence>